<keyword evidence="1" id="KW-0472">Membrane</keyword>
<feature type="transmembrane region" description="Helical" evidence="1">
    <location>
        <begin position="102"/>
        <end position="124"/>
    </location>
</feature>
<reference evidence="3" key="1">
    <citation type="submission" date="2019-04" db="EMBL/GenBank/DDBJ databases">
        <title>Nocardioides xinjiangensis sp. nov.</title>
        <authorList>
            <person name="Liu S."/>
        </authorList>
    </citation>
    <scope>NUCLEOTIDE SEQUENCE [LARGE SCALE GENOMIC DNA]</scope>
    <source>
        <strain evidence="3">18</strain>
    </source>
</reference>
<dbReference type="Proteomes" id="UP000308760">
    <property type="component" value="Unassembled WGS sequence"/>
</dbReference>
<dbReference type="OrthoDB" id="9908906at2"/>
<sequence length="332" mass="36629">MPSPFIDSDGDVLTYPTPPPRRVPGFVAFLLWFIALAATSNIGQFAGSYLYQQSELATWQAVLVGWVLGIAVGTTLFSGVAWARAPRGGWWVAFKLPLVIRVFLRVVVYLGVPALSFVSFLVLPPELESDLFVLVFIGGLVVTLVIGAPLVERASRPVDGAEPMWDRFRPRGAVRRDVLTPEQVAEVTGRSVQEVIRLDADHPKIWSLSRLYHGLRVRYVLDDESTVEVTHLYLSGTVHGNSSMRSQMRELGITPQKRIKKLGKSHRLDPITSLGEEAYACTPNDGGTEWLLIRLREFEVLELRTSAGYGRFTRLSLAEAALAADAAAAESE</sequence>
<evidence type="ECO:0000313" key="3">
    <source>
        <dbReference type="Proteomes" id="UP000308760"/>
    </source>
</evidence>
<dbReference type="EMBL" id="STGY01000070">
    <property type="protein sequence ID" value="THV37152.1"/>
    <property type="molecule type" value="Genomic_DNA"/>
</dbReference>
<keyword evidence="3" id="KW-1185">Reference proteome</keyword>
<evidence type="ECO:0000313" key="2">
    <source>
        <dbReference type="EMBL" id="THV37152.1"/>
    </source>
</evidence>
<gene>
    <name evidence="2" type="ORF">FAB82_20510</name>
</gene>
<evidence type="ECO:0000256" key="1">
    <source>
        <dbReference type="SAM" id="Phobius"/>
    </source>
</evidence>
<feature type="transmembrane region" description="Helical" evidence="1">
    <location>
        <begin position="26"/>
        <end position="51"/>
    </location>
</feature>
<dbReference type="RefSeq" id="WP_136536421.1">
    <property type="nucleotide sequence ID" value="NZ_STGY01000070.1"/>
</dbReference>
<reference evidence="2 3" key="2">
    <citation type="submission" date="2019-05" db="EMBL/GenBank/DDBJ databases">
        <title>Glycomyces buryatensis sp. nov.</title>
        <authorList>
            <person name="Nikitina E."/>
        </authorList>
    </citation>
    <scope>NUCLEOTIDE SEQUENCE [LARGE SCALE GENOMIC DNA]</scope>
    <source>
        <strain evidence="2 3">18</strain>
    </source>
</reference>
<dbReference type="AlphaFoldDB" id="A0A4S8Q3M2"/>
<keyword evidence="1" id="KW-0812">Transmembrane</keyword>
<feature type="transmembrane region" description="Helical" evidence="1">
    <location>
        <begin position="131"/>
        <end position="151"/>
    </location>
</feature>
<keyword evidence="1" id="KW-1133">Transmembrane helix</keyword>
<proteinExistence type="predicted"/>
<organism evidence="2 3">
    <name type="scientific">Glycomyces buryatensis</name>
    <dbReference type="NCBI Taxonomy" id="2570927"/>
    <lineage>
        <taxon>Bacteria</taxon>
        <taxon>Bacillati</taxon>
        <taxon>Actinomycetota</taxon>
        <taxon>Actinomycetes</taxon>
        <taxon>Glycomycetales</taxon>
        <taxon>Glycomycetaceae</taxon>
        <taxon>Glycomyces</taxon>
    </lineage>
</organism>
<accession>A0A4S8Q3M2</accession>
<comment type="caution">
    <text evidence="2">The sequence shown here is derived from an EMBL/GenBank/DDBJ whole genome shotgun (WGS) entry which is preliminary data.</text>
</comment>
<name>A0A4S8Q3M2_9ACTN</name>
<protein>
    <submittedName>
        <fullName evidence="2">Uncharacterized protein</fullName>
    </submittedName>
</protein>
<feature type="transmembrane region" description="Helical" evidence="1">
    <location>
        <begin position="63"/>
        <end position="82"/>
    </location>
</feature>